<accession>A0ABT3T931</accession>
<proteinExistence type="predicted"/>
<keyword evidence="1" id="KW-1133">Transmembrane helix</keyword>
<dbReference type="Proteomes" id="UP001143304">
    <property type="component" value="Unassembled WGS sequence"/>
</dbReference>
<feature type="transmembrane region" description="Helical" evidence="1">
    <location>
        <begin position="21"/>
        <end position="44"/>
    </location>
</feature>
<sequence length="227" mass="25342">MNFSDIFQKSFLAADSGMERYTSIEIIVNMGMSFLLGMFIFYIYRNTYQGVLYQRSFNVSLIAIAMVVTMVIMIISGNLILSLGMVGALSIVRFRTPIKDPVDLVFIFWAIAIGIGNGVGYFSLTILGSIIMTAAIYALTRRDDQDQPYLLVIQMSDAAIELAALEFIRKGVERYALKSKSVNPDYIEIIAEVKLRNADSAFIEHLQKEYGVTKATLVSYSGEMAQT</sequence>
<feature type="transmembrane region" description="Helical" evidence="1">
    <location>
        <begin position="64"/>
        <end position="92"/>
    </location>
</feature>
<keyword evidence="1" id="KW-0472">Membrane</keyword>
<feature type="transmembrane region" description="Helical" evidence="1">
    <location>
        <begin position="104"/>
        <end position="137"/>
    </location>
</feature>
<comment type="caution">
    <text evidence="2">The sequence shown here is derived from an EMBL/GenBank/DDBJ whole genome shotgun (WGS) entry which is preliminary data.</text>
</comment>
<keyword evidence="3" id="KW-1185">Reference proteome</keyword>
<organism evidence="2 3">
    <name type="scientific">Candidatus Marimicrobium litorale</name>
    <dbReference type="NCBI Taxonomy" id="2518991"/>
    <lineage>
        <taxon>Bacteria</taxon>
        <taxon>Pseudomonadati</taxon>
        <taxon>Pseudomonadota</taxon>
        <taxon>Gammaproteobacteria</taxon>
        <taxon>Cellvibrionales</taxon>
        <taxon>Halieaceae</taxon>
        <taxon>Marimicrobium</taxon>
    </lineage>
</organism>
<dbReference type="InterPro" id="IPR032531">
    <property type="entry name" value="DUF4956"/>
</dbReference>
<evidence type="ECO:0000256" key="1">
    <source>
        <dbReference type="SAM" id="Phobius"/>
    </source>
</evidence>
<keyword evidence="1" id="KW-0812">Transmembrane</keyword>
<evidence type="ECO:0000313" key="3">
    <source>
        <dbReference type="Proteomes" id="UP001143304"/>
    </source>
</evidence>
<reference evidence="2" key="1">
    <citation type="submission" date="2019-02" db="EMBL/GenBank/DDBJ databases">
        <authorList>
            <person name="Li S.-H."/>
        </authorList>
    </citation>
    <scope>NUCLEOTIDE SEQUENCE</scope>
    <source>
        <strain evidence="2">IMCC11814</strain>
    </source>
</reference>
<name>A0ABT3T931_9GAMM</name>
<dbReference type="EMBL" id="SHNO01000001">
    <property type="protein sequence ID" value="MCX2978791.1"/>
    <property type="molecule type" value="Genomic_DNA"/>
</dbReference>
<protein>
    <submittedName>
        <fullName evidence="2">DUF4956 domain-containing protein</fullName>
    </submittedName>
</protein>
<dbReference type="Pfam" id="PF16316">
    <property type="entry name" value="DUF4956"/>
    <property type="match status" value="1"/>
</dbReference>
<evidence type="ECO:0000313" key="2">
    <source>
        <dbReference type="EMBL" id="MCX2978791.1"/>
    </source>
</evidence>
<gene>
    <name evidence="2" type="ORF">EYC82_15595</name>
</gene>